<dbReference type="Proteomes" id="UP000243459">
    <property type="component" value="Chromosome 7"/>
</dbReference>
<protein>
    <submittedName>
        <fullName evidence="4">Uncharacterized protein</fullName>
    </submittedName>
</protein>
<dbReference type="PROSITE" id="PS50985">
    <property type="entry name" value="GRAS"/>
    <property type="match status" value="1"/>
</dbReference>
<keyword evidence="2" id="KW-0804">Transcription</keyword>
<evidence type="ECO:0000313" key="5">
    <source>
        <dbReference type="Proteomes" id="UP000243459"/>
    </source>
</evidence>
<dbReference type="Pfam" id="PF03514">
    <property type="entry name" value="GRAS"/>
    <property type="match status" value="1"/>
</dbReference>
<evidence type="ECO:0000256" key="2">
    <source>
        <dbReference type="ARBA" id="ARBA00023163"/>
    </source>
</evidence>
<feature type="region of interest" description="SAW" evidence="3">
    <location>
        <begin position="76"/>
        <end position="151"/>
    </location>
</feature>
<proteinExistence type="inferred from homology"/>
<evidence type="ECO:0000256" key="1">
    <source>
        <dbReference type="ARBA" id="ARBA00023015"/>
    </source>
</evidence>
<dbReference type="OrthoDB" id="762338at2759"/>
<organism evidence="4 5">
    <name type="scientific">Asparagus officinalis</name>
    <name type="common">Garden asparagus</name>
    <dbReference type="NCBI Taxonomy" id="4686"/>
    <lineage>
        <taxon>Eukaryota</taxon>
        <taxon>Viridiplantae</taxon>
        <taxon>Streptophyta</taxon>
        <taxon>Embryophyta</taxon>
        <taxon>Tracheophyta</taxon>
        <taxon>Spermatophyta</taxon>
        <taxon>Magnoliopsida</taxon>
        <taxon>Liliopsida</taxon>
        <taxon>Asparagales</taxon>
        <taxon>Asparagaceae</taxon>
        <taxon>Asparagoideae</taxon>
        <taxon>Asparagus</taxon>
    </lineage>
</organism>
<dbReference type="EMBL" id="CM007387">
    <property type="protein sequence ID" value="ONK63526.1"/>
    <property type="molecule type" value="Genomic_DNA"/>
</dbReference>
<dbReference type="PANTHER" id="PTHR31636">
    <property type="entry name" value="OSJNBA0084A10.13 PROTEIN-RELATED"/>
    <property type="match status" value="1"/>
</dbReference>
<comment type="caution">
    <text evidence="3">Lacks conserved residue(s) required for the propagation of feature annotation.</text>
</comment>
<reference evidence="5" key="1">
    <citation type="journal article" date="2017" name="Nat. Commun.">
        <title>The asparagus genome sheds light on the origin and evolution of a young Y chromosome.</title>
        <authorList>
            <person name="Harkess A."/>
            <person name="Zhou J."/>
            <person name="Xu C."/>
            <person name="Bowers J.E."/>
            <person name="Van der Hulst R."/>
            <person name="Ayyampalayam S."/>
            <person name="Mercati F."/>
            <person name="Riccardi P."/>
            <person name="McKain M.R."/>
            <person name="Kakrana A."/>
            <person name="Tang H."/>
            <person name="Ray J."/>
            <person name="Groenendijk J."/>
            <person name="Arikit S."/>
            <person name="Mathioni S.M."/>
            <person name="Nakano M."/>
            <person name="Shan H."/>
            <person name="Telgmann-Rauber A."/>
            <person name="Kanno A."/>
            <person name="Yue Z."/>
            <person name="Chen H."/>
            <person name="Li W."/>
            <person name="Chen Y."/>
            <person name="Xu X."/>
            <person name="Zhang Y."/>
            <person name="Luo S."/>
            <person name="Chen H."/>
            <person name="Gao J."/>
            <person name="Mao Z."/>
            <person name="Pires J.C."/>
            <person name="Luo M."/>
            <person name="Kudrna D."/>
            <person name="Wing R.A."/>
            <person name="Meyers B.C."/>
            <person name="Yi K."/>
            <person name="Kong H."/>
            <person name="Lavrijsen P."/>
            <person name="Sunseri F."/>
            <person name="Falavigna A."/>
            <person name="Ye Y."/>
            <person name="Leebens-Mack J.H."/>
            <person name="Chen G."/>
        </authorList>
    </citation>
    <scope>NUCLEOTIDE SEQUENCE [LARGE SCALE GENOMIC DNA]</scope>
    <source>
        <strain evidence="5">cv. DH0086</strain>
    </source>
</reference>
<gene>
    <name evidence="4" type="ORF">A4U43_C07F16130</name>
</gene>
<evidence type="ECO:0000256" key="3">
    <source>
        <dbReference type="PROSITE-ProRule" id="PRU01191"/>
    </source>
</evidence>
<accession>A0A5P1ECC1</accession>
<keyword evidence="5" id="KW-1185">Reference proteome</keyword>
<evidence type="ECO:0000313" key="4">
    <source>
        <dbReference type="EMBL" id="ONK63526.1"/>
    </source>
</evidence>
<name>A0A5P1ECC1_ASPOF</name>
<dbReference type="AlphaFoldDB" id="A0A5P1ECC1"/>
<dbReference type="InterPro" id="IPR005202">
    <property type="entry name" value="TF_GRAS"/>
</dbReference>
<keyword evidence="1" id="KW-0805">Transcription regulation</keyword>
<comment type="similarity">
    <text evidence="3">Belongs to the GRAS family.</text>
</comment>
<dbReference type="Gramene" id="ONK63526">
    <property type="protein sequence ID" value="ONK63526"/>
    <property type="gene ID" value="A4U43_C07F16130"/>
</dbReference>
<dbReference type="OMA" id="HPYCPER"/>
<sequence>MERFLSSLWGLSPKIVVVTEQESNHNGATMNERFVEALNFYATLFDCLELTVPRGSTERMRVEKLLLGEEIKNIIACEGVERRERHEKLERWVQRFEAAGFGRVPLSYYGLLQARRMLQSFGCDAYKVKEEGGCFFMCWQDRALFSVSAWRCRRYD</sequence>